<evidence type="ECO:0000313" key="1">
    <source>
        <dbReference type="EMBL" id="ERG97195.1"/>
    </source>
</evidence>
<organism evidence="1 2">
    <name type="scientific">Haloquadratum walsbyi J07HQW2</name>
    <dbReference type="NCBI Taxonomy" id="1238425"/>
    <lineage>
        <taxon>Archaea</taxon>
        <taxon>Methanobacteriati</taxon>
        <taxon>Methanobacteriota</taxon>
        <taxon>Stenosarchaea group</taxon>
        <taxon>Halobacteria</taxon>
        <taxon>Halobacteriales</taxon>
        <taxon>Haloferacaceae</taxon>
        <taxon>Haloquadratum</taxon>
    </lineage>
</organism>
<dbReference type="AlphaFoldDB" id="U1NIX8"/>
<dbReference type="EMBL" id="KE356561">
    <property type="protein sequence ID" value="ERG97195.1"/>
    <property type="molecule type" value="Genomic_DNA"/>
</dbReference>
<protein>
    <submittedName>
        <fullName evidence="1">Uncharacterized protein</fullName>
    </submittedName>
</protein>
<name>U1NIX8_9EURY</name>
<dbReference type="Proteomes" id="UP000030710">
    <property type="component" value="Unassembled WGS sequence"/>
</dbReference>
<reference evidence="1 2" key="1">
    <citation type="journal article" date="2013" name="PLoS ONE">
        <title>Assembly-driven community genomics of a hypersaline microbial ecosystem.</title>
        <authorList>
            <person name="Podell S."/>
            <person name="Ugalde J.A."/>
            <person name="Narasingarao P."/>
            <person name="Banfield J.F."/>
            <person name="Heidelberg K.B."/>
            <person name="Allen E.E."/>
        </authorList>
    </citation>
    <scope>NUCLEOTIDE SEQUENCE [LARGE SCALE GENOMIC DNA]</scope>
    <source>
        <strain evidence="2">J07HQW2</strain>
    </source>
</reference>
<dbReference type="HOGENOM" id="CLU_1313108_0_0_2"/>
<accession>U1NIX8</accession>
<sequence length="209" mass="23179">MALGRHPDYPFGESNPVVRVFSPRPADGRGHPRTVAAGGCGFPDVRVLNRAHESDRSKRQSASAEHRLHCVGGTHRDSADLVLREDLAIIGADDPGRHAGVTGLHRSSPDDGRVLRQLDVPSSPVLALDRLSDRLADQNGRFPLLSLRCPARRLQTSISLAQLSRYQDDVEDLFQPYFTRIRDDIIDFVQGTKHEELLPLMGKDHVTSR</sequence>
<evidence type="ECO:0000313" key="2">
    <source>
        <dbReference type="Proteomes" id="UP000030710"/>
    </source>
</evidence>
<dbReference type="STRING" id="1238425.J07HQW2_03681"/>
<gene>
    <name evidence="1" type="ORF">J07HQW2_03681</name>
</gene>
<proteinExistence type="predicted"/>